<gene>
    <name evidence="2" type="ORF">BCR32DRAFT_272858</name>
</gene>
<dbReference type="InterPro" id="IPR037461">
    <property type="entry name" value="CtCE2-like_dom"/>
</dbReference>
<dbReference type="AlphaFoldDB" id="A0A1Y1VUU1"/>
<dbReference type="CDD" id="cd01831">
    <property type="entry name" value="Endoglucanase_E_like"/>
    <property type="match status" value="1"/>
</dbReference>
<dbReference type="EMBL" id="MCFG01000481">
    <property type="protein sequence ID" value="ORX65059.1"/>
    <property type="molecule type" value="Genomic_DNA"/>
</dbReference>
<keyword evidence="3" id="KW-1185">Reference proteome</keyword>
<dbReference type="Gene3D" id="2.60.120.260">
    <property type="entry name" value="Galactose-binding domain-like"/>
    <property type="match status" value="1"/>
</dbReference>
<reference evidence="2 3" key="2">
    <citation type="submission" date="2016-08" db="EMBL/GenBank/DDBJ databases">
        <title>Pervasive Adenine N6-methylation of Active Genes in Fungi.</title>
        <authorList>
            <consortium name="DOE Joint Genome Institute"/>
            <person name="Mondo S.J."/>
            <person name="Dannebaum R.O."/>
            <person name="Kuo R.C."/>
            <person name="Labutti K."/>
            <person name="Haridas S."/>
            <person name="Kuo A."/>
            <person name="Salamov A."/>
            <person name="Ahrendt S.R."/>
            <person name="Lipzen A."/>
            <person name="Sullivan W."/>
            <person name="Andreopoulos W.B."/>
            <person name="Clum A."/>
            <person name="Lindquist E."/>
            <person name="Daum C."/>
            <person name="Ramamoorthy G.K."/>
            <person name="Gryganskyi A."/>
            <person name="Culley D."/>
            <person name="Magnuson J.K."/>
            <person name="James T.Y."/>
            <person name="O'Malley M.A."/>
            <person name="Stajich J.E."/>
            <person name="Spatafora J.W."/>
            <person name="Visel A."/>
            <person name="Grigoriev I.V."/>
        </authorList>
    </citation>
    <scope>NUCLEOTIDE SEQUENCE [LARGE SCALE GENOMIC DNA]</scope>
    <source>
        <strain evidence="2 3">S4</strain>
    </source>
</reference>
<evidence type="ECO:0000313" key="2">
    <source>
        <dbReference type="EMBL" id="ORX65059.1"/>
    </source>
</evidence>
<reference evidence="2 3" key="1">
    <citation type="submission" date="2016-08" db="EMBL/GenBank/DDBJ databases">
        <title>A Parts List for Fungal Cellulosomes Revealed by Comparative Genomics.</title>
        <authorList>
            <consortium name="DOE Joint Genome Institute"/>
            <person name="Haitjema C.H."/>
            <person name="Gilmore S.P."/>
            <person name="Henske J.K."/>
            <person name="Solomon K.V."/>
            <person name="De Groot R."/>
            <person name="Kuo A."/>
            <person name="Mondo S.J."/>
            <person name="Salamov A.A."/>
            <person name="Labutti K."/>
            <person name="Zhao Z."/>
            <person name="Chiniquy J."/>
            <person name="Barry K."/>
            <person name="Brewer H.M."/>
            <person name="Purvine S.O."/>
            <person name="Wright A.T."/>
            <person name="Boxma B."/>
            <person name="Van Alen T."/>
            <person name="Hackstein J.H."/>
            <person name="Baker S.E."/>
            <person name="Grigoriev I.V."/>
            <person name="O'Malley M.A."/>
        </authorList>
    </citation>
    <scope>NUCLEOTIDE SEQUENCE [LARGE SCALE GENOMIC DNA]</scope>
    <source>
        <strain evidence="2 3">S4</strain>
    </source>
</reference>
<dbReference type="PANTHER" id="PTHR37834:SF2">
    <property type="entry name" value="ESTERASE, SGNH HYDROLASE-TYPE"/>
    <property type="match status" value="1"/>
</dbReference>
<dbReference type="InterPro" id="IPR052762">
    <property type="entry name" value="PCW_deacetylase/CE"/>
</dbReference>
<evidence type="ECO:0000313" key="3">
    <source>
        <dbReference type="Proteomes" id="UP000193944"/>
    </source>
</evidence>
<feature type="signal peptide" evidence="1">
    <location>
        <begin position="1"/>
        <end position="17"/>
    </location>
</feature>
<dbReference type="Gene3D" id="3.40.50.1110">
    <property type="entry name" value="SGNH hydrolase"/>
    <property type="match status" value="1"/>
</dbReference>
<dbReference type="Pfam" id="PF00657">
    <property type="entry name" value="Lipase_GDSL"/>
    <property type="match status" value="1"/>
</dbReference>
<keyword evidence="1" id="KW-0732">Signal</keyword>
<dbReference type="InterPro" id="IPR036514">
    <property type="entry name" value="SGNH_hydro_sf"/>
</dbReference>
<dbReference type="Proteomes" id="UP000193944">
    <property type="component" value="Unassembled WGS sequence"/>
</dbReference>
<dbReference type="GO" id="GO:0052689">
    <property type="term" value="F:carboxylic ester hydrolase activity"/>
    <property type="evidence" value="ECO:0007669"/>
    <property type="project" value="InterPro"/>
</dbReference>
<dbReference type="PANTHER" id="PTHR37834">
    <property type="entry name" value="GDSL-LIKE LIPASE/ACYLHYDROLASE DOMAIN PROTEIN (AFU_ORTHOLOGUE AFUA_2G00620)"/>
    <property type="match status" value="1"/>
</dbReference>
<feature type="chain" id="PRO_5012530776" description="Carbohydrate esterase family 2 protein" evidence="1">
    <location>
        <begin position="18"/>
        <end position="473"/>
    </location>
</feature>
<organism evidence="2 3">
    <name type="scientific">Anaeromyces robustus</name>
    <dbReference type="NCBI Taxonomy" id="1754192"/>
    <lineage>
        <taxon>Eukaryota</taxon>
        <taxon>Fungi</taxon>
        <taxon>Fungi incertae sedis</taxon>
        <taxon>Chytridiomycota</taxon>
        <taxon>Chytridiomycota incertae sedis</taxon>
        <taxon>Neocallimastigomycetes</taxon>
        <taxon>Neocallimastigales</taxon>
        <taxon>Neocallimastigaceae</taxon>
        <taxon>Anaeromyces</taxon>
    </lineage>
</organism>
<sequence length="473" mass="53620">MKFNLLLLAAISNLTLAIPLSNEKNDNPYLVCKKNDFNCKIEQSKICYQDVYSCFKTNSKKYMDCIKLSNLCSEIWLNNKPEPQPTQTNEQEPQPTQINEPVINSFEPIKDNVKIIGRAKYINDSLWFGQTDSGIEFKINGKTVTFVVSTDSIYGSLSKESPARIFIYGDDKLYLDTLTTESTMELNVEFDEVGEHTIRFLKVSECLFGSIYIDEIRTDSNVITPTETKTKKIEFIGDSITCAFGAMDTEGDFTTTTEDGTKSYAYKVAQKFNADYSLFAFSGYGVYSGCDFEGIRNTNSLIPPIYDKLGDLQWNSIHPENVTHSMNSEEWDSNEFEPDLIIINLGTNDAAYINSVPDNDKREEEKINFTNYYKDFIGQVRSIHSKAEILCTLGAMGQDLYQEIEVAVDNYLKENNDNKVNVFPLNLQDIEKNGVGILFHPNALSQVDIANEIIEKIETLYSWVSDPNVDISE</sequence>
<accession>A0A1Y1VUU1</accession>
<evidence type="ECO:0000256" key="1">
    <source>
        <dbReference type="SAM" id="SignalP"/>
    </source>
</evidence>
<proteinExistence type="predicted"/>
<protein>
    <recommendedName>
        <fullName evidence="4">Carbohydrate esterase family 2 protein</fullName>
    </recommendedName>
</protein>
<dbReference type="OrthoDB" id="2128264at2759"/>
<dbReference type="InterPro" id="IPR001087">
    <property type="entry name" value="GDSL"/>
</dbReference>
<evidence type="ECO:0008006" key="4">
    <source>
        <dbReference type="Google" id="ProtNLM"/>
    </source>
</evidence>
<name>A0A1Y1VUU1_9FUNG</name>
<dbReference type="SUPFAM" id="SSF52266">
    <property type="entry name" value="SGNH hydrolase"/>
    <property type="match status" value="1"/>
</dbReference>
<comment type="caution">
    <text evidence="2">The sequence shown here is derived from an EMBL/GenBank/DDBJ whole genome shotgun (WGS) entry which is preliminary data.</text>
</comment>